<evidence type="ECO:0000256" key="6">
    <source>
        <dbReference type="ARBA" id="ARBA00023136"/>
    </source>
</evidence>
<evidence type="ECO:0000313" key="9">
    <source>
        <dbReference type="EMBL" id="OWK29944.1"/>
    </source>
</evidence>
<keyword evidence="3" id="KW-0808">Transferase</keyword>
<organism evidence="9 10">
    <name type="scientific">Sphingomonas mucosissima</name>
    <dbReference type="NCBI Taxonomy" id="370959"/>
    <lineage>
        <taxon>Bacteria</taxon>
        <taxon>Pseudomonadati</taxon>
        <taxon>Pseudomonadota</taxon>
        <taxon>Alphaproteobacteria</taxon>
        <taxon>Sphingomonadales</taxon>
        <taxon>Sphingomonadaceae</taxon>
        <taxon>Sphingomonas</taxon>
    </lineage>
</organism>
<keyword evidence="2" id="KW-0328">Glycosyltransferase</keyword>
<feature type="transmembrane region" description="Helical" evidence="7">
    <location>
        <begin position="456"/>
        <end position="478"/>
    </location>
</feature>
<dbReference type="InterPro" id="IPR001173">
    <property type="entry name" value="Glyco_trans_2-like"/>
</dbReference>
<accession>A0A245ZJN2</accession>
<feature type="transmembrane region" description="Helical" evidence="7">
    <location>
        <begin position="556"/>
        <end position="580"/>
    </location>
</feature>
<evidence type="ECO:0000256" key="1">
    <source>
        <dbReference type="ARBA" id="ARBA00004141"/>
    </source>
</evidence>
<dbReference type="EMBL" id="NBBJ01000003">
    <property type="protein sequence ID" value="OWK29944.1"/>
    <property type="molecule type" value="Genomic_DNA"/>
</dbReference>
<comment type="caution">
    <text evidence="9">The sequence shown here is derived from an EMBL/GenBank/DDBJ whole genome shotgun (WGS) entry which is preliminary data.</text>
</comment>
<keyword evidence="4 7" id="KW-0812">Transmembrane</keyword>
<evidence type="ECO:0000256" key="2">
    <source>
        <dbReference type="ARBA" id="ARBA00022676"/>
    </source>
</evidence>
<gene>
    <name evidence="9" type="primary">acsAB</name>
    <name evidence="9" type="ORF">SPMU_23660</name>
</gene>
<feature type="domain" description="Glycosyltransferase 2-like" evidence="8">
    <location>
        <begin position="131"/>
        <end position="323"/>
    </location>
</feature>
<feature type="transmembrane region" description="Helical" evidence="7">
    <location>
        <begin position="490"/>
        <end position="512"/>
    </location>
</feature>
<dbReference type="Pfam" id="PF00535">
    <property type="entry name" value="Glycos_transf_2"/>
    <property type="match status" value="1"/>
</dbReference>
<feature type="transmembrane region" description="Helical" evidence="7">
    <location>
        <begin position="45"/>
        <end position="62"/>
    </location>
</feature>
<evidence type="ECO:0000259" key="8">
    <source>
        <dbReference type="Pfam" id="PF00535"/>
    </source>
</evidence>
<dbReference type="InterPro" id="IPR029044">
    <property type="entry name" value="Nucleotide-diphossugar_trans"/>
</dbReference>
<comment type="subcellular location">
    <subcellularLocation>
        <location evidence="1">Membrane</location>
        <topology evidence="1">Multi-pass membrane protein</topology>
    </subcellularLocation>
</comment>
<dbReference type="PANTHER" id="PTHR43867:SF2">
    <property type="entry name" value="CELLULOSE SYNTHASE CATALYTIC SUBUNIT A [UDP-FORMING]"/>
    <property type="match status" value="1"/>
</dbReference>
<dbReference type="Proteomes" id="UP000197783">
    <property type="component" value="Unassembled WGS sequence"/>
</dbReference>
<dbReference type="OrthoDB" id="9806824at2"/>
<sequence length="621" mass="70596">MQEETLSLPRYAPAERHQETSFYFSRYEHRRPPEPLKRSRTGERIWQILAVVSLLLGARYIVWRWTGSLNWDAWWFAVPLVIAESCAYFGLILFTLNLWKTQDYPMRPAPARIDECLAGEIPDARPIAVDVFIATYNEEEELVRLSIRDAKAMSYPHPIELNIHVLDDGRRASMRAVADEEGVNYISRDNNVGFKAGNLRNAMEQTSGDFILICDADTRPFPTLLERTLGYFRDPDVAFVQTPQWFYDLPEGDRLRDWLWQRLGRVGRWFGGAVEAVAGEIRIGEDPFANDPAMFYDIIQRRRNAYNAAFCCGAASLHRREAVMFVALQAFGDAIAKAGDEGRSRLTRLTRRKSDPEAQALARWQAAQEEELTPYKFHVSEDIYTSIVLHQDRHRRWKSVLHPYVESKMLSPQDLLTWTIQRFKYAGGSLDIFFHDNPVTAPGMSIGQRLMYLTTFWSYLGAVWNLCFLLAPLVFFFFGVAPVSAYTGDFFGHALPFLIANEIAFLAGTWGLSGYKGKVSYLASFPISLRALWAVLRKQKIKFPVTPKERQDGNFLHLVWPQVALMVTTVAAFCWAAFALSQGIGAYTPGGLIANGLWGLNNVLAMSVMVRAALWKPEATA</sequence>
<protein>
    <submittedName>
        <fullName evidence="9">Cellulose synthase 1</fullName>
    </submittedName>
</protein>
<dbReference type="Gene3D" id="3.90.550.10">
    <property type="entry name" value="Spore Coat Polysaccharide Biosynthesis Protein SpsA, Chain A"/>
    <property type="match status" value="1"/>
</dbReference>
<evidence type="ECO:0000256" key="4">
    <source>
        <dbReference type="ARBA" id="ARBA00022692"/>
    </source>
</evidence>
<name>A0A245ZJN2_9SPHN</name>
<proteinExistence type="predicted"/>
<dbReference type="GO" id="GO:0016758">
    <property type="term" value="F:hexosyltransferase activity"/>
    <property type="evidence" value="ECO:0007669"/>
    <property type="project" value="TreeGrafter"/>
</dbReference>
<evidence type="ECO:0000256" key="3">
    <source>
        <dbReference type="ARBA" id="ARBA00022679"/>
    </source>
</evidence>
<dbReference type="InterPro" id="IPR050321">
    <property type="entry name" value="Glycosyltr_2/OpgH_subfam"/>
</dbReference>
<keyword evidence="6 7" id="KW-0472">Membrane</keyword>
<keyword evidence="5 7" id="KW-1133">Transmembrane helix</keyword>
<dbReference type="AlphaFoldDB" id="A0A245ZJN2"/>
<evidence type="ECO:0000256" key="5">
    <source>
        <dbReference type="ARBA" id="ARBA00022989"/>
    </source>
</evidence>
<dbReference type="GO" id="GO:0005886">
    <property type="term" value="C:plasma membrane"/>
    <property type="evidence" value="ECO:0007669"/>
    <property type="project" value="TreeGrafter"/>
</dbReference>
<dbReference type="CDD" id="cd06421">
    <property type="entry name" value="CESA_CelA_like"/>
    <property type="match status" value="1"/>
</dbReference>
<keyword evidence="10" id="KW-1185">Reference proteome</keyword>
<dbReference type="PANTHER" id="PTHR43867">
    <property type="entry name" value="CELLULOSE SYNTHASE CATALYTIC SUBUNIT A [UDP-FORMING]"/>
    <property type="match status" value="1"/>
</dbReference>
<evidence type="ECO:0000256" key="7">
    <source>
        <dbReference type="SAM" id="Phobius"/>
    </source>
</evidence>
<feature type="transmembrane region" description="Helical" evidence="7">
    <location>
        <begin position="592"/>
        <end position="614"/>
    </location>
</feature>
<evidence type="ECO:0000313" key="10">
    <source>
        <dbReference type="Proteomes" id="UP000197783"/>
    </source>
</evidence>
<feature type="transmembrane region" description="Helical" evidence="7">
    <location>
        <begin position="74"/>
        <end position="99"/>
    </location>
</feature>
<reference evidence="9 10" key="1">
    <citation type="submission" date="2017-03" db="EMBL/GenBank/DDBJ databases">
        <title>Genome sequence of Sphingomonas mucosissima DSM 17494.</title>
        <authorList>
            <person name="Poehlein A."/>
            <person name="Wuebbeler J.H."/>
            <person name="Steinbuechel A."/>
            <person name="Daniel R."/>
        </authorList>
    </citation>
    <scope>NUCLEOTIDE SEQUENCE [LARGE SCALE GENOMIC DNA]</scope>
    <source>
        <strain evidence="9 10">DSM 17494</strain>
    </source>
</reference>
<dbReference type="SUPFAM" id="SSF53448">
    <property type="entry name" value="Nucleotide-diphospho-sugar transferases"/>
    <property type="match status" value="1"/>
</dbReference>